<gene>
    <name evidence="1" type="ORF">CEXT_287231</name>
</gene>
<sequence length="123" mass="14684">MGFEIHRSKRVLLIINHNIFHKPENTATAPQTFGKGYHRVRRLDYDYQILMLTKNNTNIEHFWGQSEKNACRPLLESSFIYGKIQQLFDNPYIRNTLGFVKAMQPLLWPEKQQLFSNEIYLIR</sequence>
<proteinExistence type="predicted"/>
<evidence type="ECO:0000313" key="2">
    <source>
        <dbReference type="Proteomes" id="UP001054945"/>
    </source>
</evidence>
<accession>A0AAV4YEX9</accession>
<dbReference type="EMBL" id="BPLR01019146">
    <property type="protein sequence ID" value="GIZ04809.1"/>
    <property type="molecule type" value="Genomic_DNA"/>
</dbReference>
<dbReference type="AlphaFoldDB" id="A0AAV4YEX9"/>
<reference evidence="1 2" key="1">
    <citation type="submission" date="2021-06" db="EMBL/GenBank/DDBJ databases">
        <title>Caerostris extrusa draft genome.</title>
        <authorList>
            <person name="Kono N."/>
            <person name="Arakawa K."/>
        </authorList>
    </citation>
    <scope>NUCLEOTIDE SEQUENCE [LARGE SCALE GENOMIC DNA]</scope>
</reference>
<organism evidence="1 2">
    <name type="scientific">Caerostris extrusa</name>
    <name type="common">Bark spider</name>
    <name type="synonym">Caerostris bankana</name>
    <dbReference type="NCBI Taxonomy" id="172846"/>
    <lineage>
        <taxon>Eukaryota</taxon>
        <taxon>Metazoa</taxon>
        <taxon>Ecdysozoa</taxon>
        <taxon>Arthropoda</taxon>
        <taxon>Chelicerata</taxon>
        <taxon>Arachnida</taxon>
        <taxon>Araneae</taxon>
        <taxon>Araneomorphae</taxon>
        <taxon>Entelegynae</taxon>
        <taxon>Araneoidea</taxon>
        <taxon>Araneidae</taxon>
        <taxon>Caerostris</taxon>
    </lineage>
</organism>
<dbReference type="Proteomes" id="UP001054945">
    <property type="component" value="Unassembled WGS sequence"/>
</dbReference>
<keyword evidence="2" id="KW-1185">Reference proteome</keyword>
<comment type="caution">
    <text evidence="1">The sequence shown here is derived from an EMBL/GenBank/DDBJ whole genome shotgun (WGS) entry which is preliminary data.</text>
</comment>
<protein>
    <submittedName>
        <fullName evidence="1">Uncharacterized protein</fullName>
    </submittedName>
</protein>
<name>A0AAV4YEX9_CAEEX</name>
<evidence type="ECO:0000313" key="1">
    <source>
        <dbReference type="EMBL" id="GIZ04809.1"/>
    </source>
</evidence>